<reference evidence="2" key="1">
    <citation type="submission" date="2016-10" db="EMBL/GenBank/DDBJ databases">
        <authorList>
            <person name="Varghese N."/>
            <person name="Submissions S."/>
        </authorList>
    </citation>
    <scope>NUCLEOTIDE SEQUENCE [LARGE SCALE GENOMIC DNA]</scope>
    <source>
        <strain evidence="2">CGMCC 1.6981</strain>
    </source>
</reference>
<evidence type="ECO:0000313" key="1">
    <source>
        <dbReference type="EMBL" id="SFU36388.1"/>
    </source>
</evidence>
<name>A0A1I7FJR4_9GAMM</name>
<dbReference type="RefSeq" id="WP_217646160.1">
    <property type="nucleotide sequence ID" value="NZ_FPBP01000001.1"/>
</dbReference>
<organism evidence="1 2">
    <name type="scientific">Halomonas korlensis</name>
    <dbReference type="NCBI Taxonomy" id="463301"/>
    <lineage>
        <taxon>Bacteria</taxon>
        <taxon>Pseudomonadati</taxon>
        <taxon>Pseudomonadota</taxon>
        <taxon>Gammaproteobacteria</taxon>
        <taxon>Oceanospirillales</taxon>
        <taxon>Halomonadaceae</taxon>
        <taxon>Halomonas</taxon>
    </lineage>
</organism>
<gene>
    <name evidence="1" type="ORF">SAMN04487955_101538</name>
</gene>
<accession>A0A1I7FJR4</accession>
<evidence type="ECO:0000313" key="2">
    <source>
        <dbReference type="Proteomes" id="UP000198693"/>
    </source>
</evidence>
<keyword evidence="2" id="KW-1185">Reference proteome</keyword>
<sequence length="69" mass="7643">MDTTETMPAAVAARSPRGCNVPVMTQLTKDERRQVEGIAELEVRFLSATARMLLLRGMEQYQTESAVAD</sequence>
<dbReference type="EMBL" id="FPBP01000001">
    <property type="protein sequence ID" value="SFU36388.1"/>
    <property type="molecule type" value="Genomic_DNA"/>
</dbReference>
<dbReference type="AlphaFoldDB" id="A0A1I7FJR4"/>
<proteinExistence type="predicted"/>
<protein>
    <submittedName>
        <fullName evidence="1">Uncharacterized protein</fullName>
    </submittedName>
</protein>
<dbReference type="Proteomes" id="UP000198693">
    <property type="component" value="Unassembled WGS sequence"/>
</dbReference>
<dbReference type="STRING" id="463301.SAMN04487955_101538"/>